<keyword evidence="1" id="KW-0472">Membrane</keyword>
<reference evidence="2 3" key="1">
    <citation type="submission" date="2018-05" db="EMBL/GenBank/DDBJ databases">
        <title>Pararhodobacter marina sp. nov., isolated from deep-sea water of the Indian Ocean.</title>
        <authorList>
            <person name="Lai Q.Sr."/>
            <person name="Liu X."/>
            <person name="Shao Z."/>
        </authorList>
    </citation>
    <scope>NUCLEOTIDE SEQUENCE [LARGE SCALE GENOMIC DNA]</scope>
    <source>
        <strain evidence="2 3">CIC4N-9</strain>
    </source>
</reference>
<dbReference type="Proteomes" id="UP000244940">
    <property type="component" value="Unassembled WGS sequence"/>
</dbReference>
<evidence type="ECO:0000313" key="3">
    <source>
        <dbReference type="Proteomes" id="UP000244940"/>
    </source>
</evidence>
<dbReference type="AlphaFoldDB" id="A0A2U2CEL9"/>
<dbReference type="EMBL" id="QEYD01000003">
    <property type="protein sequence ID" value="PWE30345.1"/>
    <property type="molecule type" value="Genomic_DNA"/>
</dbReference>
<keyword evidence="1" id="KW-1133">Transmembrane helix</keyword>
<gene>
    <name evidence="2" type="ORF">C4N9_06575</name>
</gene>
<organism evidence="2 3">
    <name type="scientific">Pararhodobacter marinus</name>
    <dbReference type="NCBI Taxonomy" id="2184063"/>
    <lineage>
        <taxon>Bacteria</taxon>
        <taxon>Pseudomonadati</taxon>
        <taxon>Pseudomonadota</taxon>
        <taxon>Alphaproteobacteria</taxon>
        <taxon>Rhodobacterales</taxon>
        <taxon>Paracoccaceae</taxon>
        <taxon>Pararhodobacter</taxon>
    </lineage>
</organism>
<evidence type="ECO:0000256" key="1">
    <source>
        <dbReference type="SAM" id="Phobius"/>
    </source>
</evidence>
<proteinExistence type="predicted"/>
<sequence length="608" mass="66754">MYAAGFDRVRRRARGFVTGARGSVSIEFVLSLPLMLWGLAAMVVFFNGYQARYHAQMAAQTVADIMSRETNLFTANYIEGLNDVYDFLADNTYETRLRVSSVIWDSANERNRLQWSYATRDLSELPADVFELLDNGDYAGLQQAFGEDESVTFANAVYQMPVEDLADRIPPVLPGEALLLVEAFSLWEPFANVGIGQLRFSPVIVVRPRFAPWINFDGIEPIYPETDYEIAWTGGGNEELPDPGDEVDEPDPDTGQVASFGFDDGVTTGFSQSTITQNGPNGAYLGPFGQATRNAPVTLNVSLPQAGSVATIEFDFLRIDSWDGFDATWGGTLGDSFTVMIDGTPISMDPFVHSTLAPYPRSRASAGYLRSMTYRMTMTPTSPLQNVTGQYYEDQTWHVVLTIDNAPQTFQLGFSSTLSEDINNEAWGLDNLTIASAGSGTAPSFIADPARALGADPNTRFPRYSGCPDYRIAAPWLSMGRSDLATGIRMPQRTGTSTNLSACGNTLRGWGWMNASPHLILNYDNENISSTSTALQLRLDDGNSGYTCDTTLAVRDPNGQWYFNDDYSGWNAGLRITNAPSGQYVIFTGGYSSTACNAHLIIDEWTNR</sequence>
<evidence type="ECO:0000313" key="2">
    <source>
        <dbReference type="EMBL" id="PWE30345.1"/>
    </source>
</evidence>
<feature type="transmembrane region" description="Helical" evidence="1">
    <location>
        <begin position="28"/>
        <end position="49"/>
    </location>
</feature>
<name>A0A2U2CEL9_9RHOB</name>
<keyword evidence="3" id="KW-1185">Reference proteome</keyword>
<keyword evidence="1" id="KW-0812">Transmembrane</keyword>
<comment type="caution">
    <text evidence="2">The sequence shown here is derived from an EMBL/GenBank/DDBJ whole genome shotgun (WGS) entry which is preliminary data.</text>
</comment>
<accession>A0A2U2CEL9</accession>
<protein>
    <recommendedName>
        <fullName evidence="4">Pilus assembly protein</fullName>
    </recommendedName>
</protein>
<evidence type="ECO:0008006" key="4">
    <source>
        <dbReference type="Google" id="ProtNLM"/>
    </source>
</evidence>